<proteinExistence type="predicted"/>
<comment type="caution">
    <text evidence="1">The sequence shown here is derived from an EMBL/GenBank/DDBJ whole genome shotgun (WGS) entry which is preliminary data.</text>
</comment>
<organism evidence="1 2">
    <name type="scientific">Camellia lanceoleosa</name>
    <dbReference type="NCBI Taxonomy" id="1840588"/>
    <lineage>
        <taxon>Eukaryota</taxon>
        <taxon>Viridiplantae</taxon>
        <taxon>Streptophyta</taxon>
        <taxon>Embryophyta</taxon>
        <taxon>Tracheophyta</taxon>
        <taxon>Spermatophyta</taxon>
        <taxon>Magnoliopsida</taxon>
        <taxon>eudicotyledons</taxon>
        <taxon>Gunneridae</taxon>
        <taxon>Pentapetalae</taxon>
        <taxon>asterids</taxon>
        <taxon>Ericales</taxon>
        <taxon>Theaceae</taxon>
        <taxon>Camellia</taxon>
    </lineage>
</organism>
<dbReference type="EMBL" id="CM045768">
    <property type="protein sequence ID" value="KAI7982397.1"/>
    <property type="molecule type" value="Genomic_DNA"/>
</dbReference>
<dbReference type="Proteomes" id="UP001060215">
    <property type="component" value="Chromosome 11"/>
</dbReference>
<keyword evidence="2" id="KW-1185">Reference proteome</keyword>
<evidence type="ECO:0000313" key="2">
    <source>
        <dbReference type="Proteomes" id="UP001060215"/>
    </source>
</evidence>
<evidence type="ECO:0000313" key="1">
    <source>
        <dbReference type="EMBL" id="KAI7982397.1"/>
    </source>
</evidence>
<accession>A0ACC0F2X7</accession>
<name>A0ACC0F2X7_9ERIC</name>
<gene>
    <name evidence="1" type="ORF">LOK49_LG15G00834</name>
</gene>
<sequence>MEASLDDLINKMALTEEEEEMVVVGEDHLKPAEEKSWLCLHGEKRLDNTGNRLGQFIDMDFEEGGVAWGQALRTRVEIDITKPLRRGMKMAFLDRDPVWVTFKYERLLNFCYFCGRLGHGDRECSARMLGGAGVEGHGDRYGAWLRASPLYRTAKSMKGIGGSTETVPSAILNGGSSSSPMIGRTEPRNVTVEPQEVSEAKRSSGEILGVIHGGFRETTYPSMVKAIPPDLMPFKRPFTLKVGSCGGGAGAGVGGGGDGSMLLAFFLCHWDGKSTVDQNLFLISNSGPLSTNFFADPKGAMMIKDMKFVPKKEKLKKKGKNGQSSDATMSTFARQIVVTPGWHSESTEQSFCGRLPQVFPLRKAQREEEEAHRASVFSLSPLSLIEKHWKSHEQ</sequence>
<reference evidence="1 2" key="1">
    <citation type="journal article" date="2022" name="Plant J.">
        <title>Chromosome-level genome of Camellia lanceoleosa provides a valuable resource for understanding genome evolution and self-incompatibility.</title>
        <authorList>
            <person name="Gong W."/>
            <person name="Xiao S."/>
            <person name="Wang L."/>
            <person name="Liao Z."/>
            <person name="Chang Y."/>
            <person name="Mo W."/>
            <person name="Hu G."/>
            <person name="Li W."/>
            <person name="Zhao G."/>
            <person name="Zhu H."/>
            <person name="Hu X."/>
            <person name="Ji K."/>
            <person name="Xiang X."/>
            <person name="Song Q."/>
            <person name="Yuan D."/>
            <person name="Jin S."/>
            <person name="Zhang L."/>
        </authorList>
    </citation>
    <scope>NUCLEOTIDE SEQUENCE [LARGE SCALE GENOMIC DNA]</scope>
    <source>
        <strain evidence="1">SQ_2022a</strain>
    </source>
</reference>
<protein>
    <submittedName>
        <fullName evidence="1">Uncharacterized protein</fullName>
    </submittedName>
</protein>